<evidence type="ECO:0000313" key="1">
    <source>
        <dbReference type="EMBL" id="GFR16877.1"/>
    </source>
</evidence>
<dbReference type="Proteomes" id="UP000887116">
    <property type="component" value="Unassembled WGS sequence"/>
</dbReference>
<dbReference type="EMBL" id="BMAO01017594">
    <property type="protein sequence ID" value="GFR16877.1"/>
    <property type="molecule type" value="Genomic_DNA"/>
</dbReference>
<evidence type="ECO:0000313" key="2">
    <source>
        <dbReference type="Proteomes" id="UP000887116"/>
    </source>
</evidence>
<gene>
    <name evidence="1" type="ORF">TNCT_654291</name>
</gene>
<name>A0A8X6H4I0_TRICU</name>
<dbReference type="OrthoDB" id="8067071at2759"/>
<protein>
    <submittedName>
        <fullName evidence="1">Uncharacterized protein</fullName>
    </submittedName>
</protein>
<reference evidence="1" key="1">
    <citation type="submission" date="2020-07" db="EMBL/GenBank/DDBJ databases">
        <title>Multicomponent nature underlies the extraordinary mechanical properties of spider dragline silk.</title>
        <authorList>
            <person name="Kono N."/>
            <person name="Nakamura H."/>
            <person name="Mori M."/>
            <person name="Yoshida Y."/>
            <person name="Ohtoshi R."/>
            <person name="Malay A.D."/>
            <person name="Moran D.A.P."/>
            <person name="Tomita M."/>
            <person name="Numata K."/>
            <person name="Arakawa K."/>
        </authorList>
    </citation>
    <scope>NUCLEOTIDE SEQUENCE</scope>
</reference>
<comment type="caution">
    <text evidence="1">The sequence shown here is derived from an EMBL/GenBank/DDBJ whole genome shotgun (WGS) entry which is preliminary data.</text>
</comment>
<proteinExistence type="predicted"/>
<organism evidence="1 2">
    <name type="scientific">Trichonephila clavata</name>
    <name type="common">Joro spider</name>
    <name type="synonym">Nephila clavata</name>
    <dbReference type="NCBI Taxonomy" id="2740835"/>
    <lineage>
        <taxon>Eukaryota</taxon>
        <taxon>Metazoa</taxon>
        <taxon>Ecdysozoa</taxon>
        <taxon>Arthropoda</taxon>
        <taxon>Chelicerata</taxon>
        <taxon>Arachnida</taxon>
        <taxon>Araneae</taxon>
        <taxon>Araneomorphae</taxon>
        <taxon>Entelegynae</taxon>
        <taxon>Araneoidea</taxon>
        <taxon>Nephilidae</taxon>
        <taxon>Trichonephila</taxon>
    </lineage>
</organism>
<keyword evidence="2" id="KW-1185">Reference proteome</keyword>
<accession>A0A8X6H4I0</accession>
<dbReference type="AlphaFoldDB" id="A0A8X6H4I0"/>
<sequence>MNCHPRHSDSDLPNLSATSYQVFVVKTGVKERNQLEQPQRQNLSLNSMQVSRLPKPPLNLGFPLNVPPRQTLVSNLILAPSSPSNQYSVMHQNQTPILHSNPYINGNDFPAPHLSLTLPVPQGISSVGKFMNSQLASFLYPNLYPNPTGDLGFVPVDCTSFAYEGETLMPGSYGESFQQVNYEAYMQQNYSVPMQATELFSANATELFSANATELFSSMQQNYSVSMQQTIQYQWNRTIQYQCNRTIQYQCNRTIQYQCNRTIQYQCNRTIQYQCNRTIQYQCNRTIQYQCNRTIQYQCNRTIQYQCNRTIQYQCNRFMTNLSKGPMVMHFFQRCKQNKHL</sequence>